<gene>
    <name evidence="2" type="ORF">NTEN_LOCUS21201</name>
</gene>
<dbReference type="EMBL" id="CADCXU010030905">
    <property type="protein sequence ID" value="CAB0017145.1"/>
    <property type="molecule type" value="Genomic_DNA"/>
</dbReference>
<dbReference type="Proteomes" id="UP000479000">
    <property type="component" value="Unassembled WGS sequence"/>
</dbReference>
<sequence>MESTVVCHNLRVSTRADQVTEKISSESVTGITRTANKTPMPWLKMASSKRAPIRWEPETINPATHET</sequence>
<keyword evidence="3" id="KW-1185">Reference proteome</keyword>
<evidence type="ECO:0000313" key="3">
    <source>
        <dbReference type="Proteomes" id="UP000479000"/>
    </source>
</evidence>
<evidence type="ECO:0000313" key="2">
    <source>
        <dbReference type="EMBL" id="CAB0017145.1"/>
    </source>
</evidence>
<dbReference type="AlphaFoldDB" id="A0A6H5HGG8"/>
<protein>
    <submittedName>
        <fullName evidence="2">Uncharacterized protein</fullName>
    </submittedName>
</protein>
<organism evidence="2 3">
    <name type="scientific">Nesidiocoris tenuis</name>
    <dbReference type="NCBI Taxonomy" id="355587"/>
    <lineage>
        <taxon>Eukaryota</taxon>
        <taxon>Metazoa</taxon>
        <taxon>Ecdysozoa</taxon>
        <taxon>Arthropoda</taxon>
        <taxon>Hexapoda</taxon>
        <taxon>Insecta</taxon>
        <taxon>Pterygota</taxon>
        <taxon>Neoptera</taxon>
        <taxon>Paraneoptera</taxon>
        <taxon>Hemiptera</taxon>
        <taxon>Heteroptera</taxon>
        <taxon>Panheteroptera</taxon>
        <taxon>Cimicomorpha</taxon>
        <taxon>Miridae</taxon>
        <taxon>Dicyphina</taxon>
        <taxon>Nesidiocoris</taxon>
    </lineage>
</organism>
<reference evidence="2 3" key="1">
    <citation type="submission" date="2020-02" db="EMBL/GenBank/DDBJ databases">
        <authorList>
            <person name="Ferguson B K."/>
        </authorList>
    </citation>
    <scope>NUCLEOTIDE SEQUENCE [LARGE SCALE GENOMIC DNA]</scope>
</reference>
<feature type="region of interest" description="Disordered" evidence="1">
    <location>
        <begin position="46"/>
        <end position="67"/>
    </location>
</feature>
<accession>A0A6H5HGG8</accession>
<name>A0A6H5HGG8_9HEMI</name>
<proteinExistence type="predicted"/>
<feature type="non-terminal residue" evidence="2">
    <location>
        <position position="67"/>
    </location>
</feature>
<evidence type="ECO:0000256" key="1">
    <source>
        <dbReference type="SAM" id="MobiDB-lite"/>
    </source>
</evidence>